<evidence type="ECO:0000313" key="2">
    <source>
        <dbReference type="Proteomes" id="UP000247746"/>
    </source>
</evidence>
<comment type="caution">
    <text evidence="1">The sequence shown here is derived from an EMBL/GenBank/DDBJ whole genome shotgun (WGS) entry which is preliminary data.</text>
</comment>
<dbReference type="Proteomes" id="UP000247746">
    <property type="component" value="Unassembled WGS sequence"/>
</dbReference>
<keyword evidence="2" id="KW-1185">Reference proteome</keyword>
<dbReference type="AlphaFoldDB" id="A0A2V4UGE2"/>
<protein>
    <submittedName>
        <fullName evidence="1">Uncharacterized protein</fullName>
    </submittedName>
</protein>
<dbReference type="EMBL" id="QJSU01000004">
    <property type="protein sequence ID" value="PYE39217.1"/>
    <property type="molecule type" value="Genomic_DNA"/>
</dbReference>
<gene>
    <name evidence="1" type="ORF">DFP82_10429</name>
</gene>
<organism evidence="1 2">
    <name type="scientific">Psychrobacter fozii</name>
    <dbReference type="NCBI Taxonomy" id="198480"/>
    <lineage>
        <taxon>Bacteria</taxon>
        <taxon>Pseudomonadati</taxon>
        <taxon>Pseudomonadota</taxon>
        <taxon>Gammaproteobacteria</taxon>
        <taxon>Moraxellales</taxon>
        <taxon>Moraxellaceae</taxon>
        <taxon>Psychrobacter</taxon>
    </lineage>
</organism>
<evidence type="ECO:0000313" key="1">
    <source>
        <dbReference type="EMBL" id="PYE39217.1"/>
    </source>
</evidence>
<proteinExistence type="predicted"/>
<name>A0A2V4UGE2_9GAMM</name>
<sequence length="48" mass="5620">MSDLTNQQKATYALLADNVYWDVRYGYDEKTDDFTNSNWTPVPEGWTV</sequence>
<accession>A0A2V4UGE2</accession>
<reference evidence="1 2" key="1">
    <citation type="submission" date="2018-06" db="EMBL/GenBank/DDBJ databases">
        <title>Genomic Encyclopedia of Type Strains, Phase III (KMG-III): the genomes of soil and plant-associated and newly described type strains.</title>
        <authorList>
            <person name="Whitman W."/>
        </authorList>
    </citation>
    <scope>NUCLEOTIDE SEQUENCE [LARGE SCALE GENOMIC DNA]</scope>
    <source>
        <strain evidence="1 2">CECT 5889</strain>
    </source>
</reference>
<dbReference type="RefSeq" id="WP_181416259.1">
    <property type="nucleotide sequence ID" value="NZ_QJSU01000004.1"/>
</dbReference>